<keyword evidence="4" id="KW-0547">Nucleotide-binding</keyword>
<dbReference type="PANTHER" id="PTHR43297">
    <property type="entry name" value="OLIGOPEPTIDE TRANSPORT ATP-BINDING PROTEIN APPD"/>
    <property type="match status" value="1"/>
</dbReference>
<dbReference type="InterPro" id="IPR027417">
    <property type="entry name" value="P-loop_NTPase"/>
</dbReference>
<dbReference type="InterPro" id="IPR017871">
    <property type="entry name" value="ABC_transporter-like_CS"/>
</dbReference>
<dbReference type="InterPro" id="IPR050388">
    <property type="entry name" value="ABC_Ni/Peptide_Import"/>
</dbReference>
<comment type="caution">
    <text evidence="8">The sequence shown here is derived from an EMBL/GenBank/DDBJ whole genome shotgun (WGS) entry which is preliminary data.</text>
</comment>
<evidence type="ECO:0000256" key="6">
    <source>
        <dbReference type="ARBA" id="ARBA00023136"/>
    </source>
</evidence>
<feature type="domain" description="ABC transporter" evidence="7">
    <location>
        <begin position="5"/>
        <end position="254"/>
    </location>
</feature>
<reference evidence="8" key="1">
    <citation type="submission" date="2019-08" db="EMBL/GenBank/DDBJ databases">
        <authorList>
            <person name="Kucharzyk K."/>
            <person name="Murdoch R.W."/>
            <person name="Higgins S."/>
            <person name="Loffler F."/>
        </authorList>
    </citation>
    <scope>NUCLEOTIDE SEQUENCE</scope>
</reference>
<dbReference type="GO" id="GO:0005524">
    <property type="term" value="F:ATP binding"/>
    <property type="evidence" value="ECO:0007669"/>
    <property type="project" value="UniProtKB-KW"/>
</dbReference>
<dbReference type="EMBL" id="VSSQ01000844">
    <property type="protein sequence ID" value="MPM02086.1"/>
    <property type="molecule type" value="Genomic_DNA"/>
</dbReference>
<protein>
    <submittedName>
        <fullName evidence="8">Oligopeptide transport ATP-binding protein OppD</fullName>
    </submittedName>
</protein>
<dbReference type="GO" id="GO:0016887">
    <property type="term" value="F:ATP hydrolysis activity"/>
    <property type="evidence" value="ECO:0007669"/>
    <property type="project" value="InterPro"/>
</dbReference>
<keyword evidence="5 8" id="KW-0067">ATP-binding</keyword>
<dbReference type="SUPFAM" id="SSF52540">
    <property type="entry name" value="P-loop containing nucleoside triphosphate hydrolases"/>
    <property type="match status" value="1"/>
</dbReference>
<dbReference type="Gene3D" id="3.40.50.300">
    <property type="entry name" value="P-loop containing nucleotide triphosphate hydrolases"/>
    <property type="match status" value="1"/>
</dbReference>
<keyword evidence="3" id="KW-1003">Cell membrane</keyword>
<dbReference type="GO" id="GO:0015833">
    <property type="term" value="P:peptide transport"/>
    <property type="evidence" value="ECO:0007669"/>
    <property type="project" value="InterPro"/>
</dbReference>
<evidence type="ECO:0000256" key="5">
    <source>
        <dbReference type="ARBA" id="ARBA00022840"/>
    </source>
</evidence>
<evidence type="ECO:0000259" key="7">
    <source>
        <dbReference type="PROSITE" id="PS50893"/>
    </source>
</evidence>
<sequence length="331" mass="37164">MEHILEVEHLKMYYCGKAETVRAVDGVSFFVNKQETFGIVGESGCGKSTVCKSLVRMMPPPGKIIGGSVRYDGRELTGLSEGQMRAVRGSEIGMIFQDPMTALNPVMKIKDQIYESLRRQNMTKKQMYRRGVELLRLVDIPEPERRMEEYVHQFSGGMRQRVMIAVTLAANPRLLIADEPTTALDVTIQDQIIRLINNLKDELGMSVIIITHDLGVVNEMCDRVAVMYAGHIVEQAETRTLFEHPEHPYTRGLMNSLPRPGSRERLESIPGMPPNLAFEIPGCPFAERCRFCAAVCRQSLPELREIAPDHQVACFRAAEPGDFTLTGEVKA</sequence>
<dbReference type="Pfam" id="PF08352">
    <property type="entry name" value="oligo_HPY"/>
    <property type="match status" value="1"/>
</dbReference>
<dbReference type="FunFam" id="3.40.50.300:FF:000016">
    <property type="entry name" value="Oligopeptide ABC transporter ATP-binding component"/>
    <property type="match status" value="1"/>
</dbReference>
<evidence type="ECO:0000256" key="3">
    <source>
        <dbReference type="ARBA" id="ARBA00022475"/>
    </source>
</evidence>
<organism evidence="8">
    <name type="scientific">bioreactor metagenome</name>
    <dbReference type="NCBI Taxonomy" id="1076179"/>
    <lineage>
        <taxon>unclassified sequences</taxon>
        <taxon>metagenomes</taxon>
        <taxon>ecological metagenomes</taxon>
    </lineage>
</organism>
<name>A0A644WE05_9ZZZZ</name>
<dbReference type="NCBIfam" id="TIGR01727">
    <property type="entry name" value="oligo_HPY"/>
    <property type="match status" value="1"/>
</dbReference>
<evidence type="ECO:0000256" key="4">
    <source>
        <dbReference type="ARBA" id="ARBA00022741"/>
    </source>
</evidence>
<dbReference type="GO" id="GO:0005886">
    <property type="term" value="C:plasma membrane"/>
    <property type="evidence" value="ECO:0007669"/>
    <property type="project" value="UniProtKB-SubCell"/>
</dbReference>
<dbReference type="Pfam" id="PF00005">
    <property type="entry name" value="ABC_tran"/>
    <property type="match status" value="1"/>
</dbReference>
<dbReference type="AlphaFoldDB" id="A0A644WE05"/>
<gene>
    <name evidence="8" type="primary">oppD_30</name>
    <name evidence="8" type="ORF">SDC9_48331</name>
</gene>
<keyword evidence="6" id="KW-0472">Membrane</keyword>
<dbReference type="SMART" id="SM00382">
    <property type="entry name" value="AAA"/>
    <property type="match status" value="1"/>
</dbReference>
<dbReference type="InterPro" id="IPR003439">
    <property type="entry name" value="ABC_transporter-like_ATP-bd"/>
</dbReference>
<keyword evidence="2" id="KW-0813">Transport</keyword>
<comment type="subcellular location">
    <subcellularLocation>
        <location evidence="1">Cell membrane</location>
        <topology evidence="1">Peripheral membrane protein</topology>
    </subcellularLocation>
</comment>
<dbReference type="PROSITE" id="PS00211">
    <property type="entry name" value="ABC_TRANSPORTER_1"/>
    <property type="match status" value="1"/>
</dbReference>
<dbReference type="PANTHER" id="PTHR43297:SF2">
    <property type="entry name" value="DIPEPTIDE TRANSPORT ATP-BINDING PROTEIN DPPD"/>
    <property type="match status" value="1"/>
</dbReference>
<evidence type="ECO:0000256" key="2">
    <source>
        <dbReference type="ARBA" id="ARBA00022448"/>
    </source>
</evidence>
<dbReference type="CDD" id="cd03257">
    <property type="entry name" value="ABC_NikE_OppD_transporters"/>
    <property type="match status" value="1"/>
</dbReference>
<evidence type="ECO:0000256" key="1">
    <source>
        <dbReference type="ARBA" id="ARBA00004202"/>
    </source>
</evidence>
<dbReference type="PROSITE" id="PS50893">
    <property type="entry name" value="ABC_TRANSPORTER_2"/>
    <property type="match status" value="1"/>
</dbReference>
<dbReference type="InterPro" id="IPR003593">
    <property type="entry name" value="AAA+_ATPase"/>
</dbReference>
<dbReference type="InterPro" id="IPR013563">
    <property type="entry name" value="Oligopep_ABC_C"/>
</dbReference>
<proteinExistence type="predicted"/>
<evidence type="ECO:0000313" key="8">
    <source>
        <dbReference type="EMBL" id="MPM02086.1"/>
    </source>
</evidence>
<accession>A0A644WE05</accession>